<sequence>MSGRRGVGWALQLARLPLVRIASRIAKERAMETPDDKTDLQSSLQDGFSRLDETAKRLGDETRDTMETVADQAEGYVHQGMASLNKAGNAVAGAIRGRPFTALLVAGIGGAMAALARPHR</sequence>
<keyword evidence="2" id="KW-1185">Reference proteome</keyword>
<gene>
    <name evidence="1" type="ORF">IBL26_08040</name>
</gene>
<evidence type="ECO:0000313" key="1">
    <source>
        <dbReference type="EMBL" id="MBC9206783.1"/>
    </source>
</evidence>
<dbReference type="EMBL" id="JACTVA010000010">
    <property type="protein sequence ID" value="MBC9206783.1"/>
    <property type="molecule type" value="Genomic_DNA"/>
</dbReference>
<protein>
    <submittedName>
        <fullName evidence="1">Uncharacterized protein</fullName>
    </submittedName>
</protein>
<comment type="caution">
    <text evidence="1">The sequence shown here is derived from an EMBL/GenBank/DDBJ whole genome shotgun (WGS) entry which is preliminary data.</text>
</comment>
<organism evidence="1 2">
    <name type="scientific">Teichococcus aerophilus</name>
    <dbReference type="NCBI Taxonomy" id="1224513"/>
    <lineage>
        <taxon>Bacteria</taxon>
        <taxon>Pseudomonadati</taxon>
        <taxon>Pseudomonadota</taxon>
        <taxon>Alphaproteobacteria</taxon>
        <taxon>Acetobacterales</taxon>
        <taxon>Roseomonadaceae</taxon>
        <taxon>Roseomonas</taxon>
    </lineage>
</organism>
<accession>A0ABR7RK40</accession>
<name>A0ABR7RK40_9PROT</name>
<proteinExistence type="predicted"/>
<reference evidence="1 2" key="1">
    <citation type="journal article" date="2013" name="Int. J. Syst. Evol. Microbiol.">
        <title>Roseomonas aerophila sp. nov., isolated from air.</title>
        <authorList>
            <person name="Kim S.J."/>
            <person name="Weon H.Y."/>
            <person name="Ahn J.H."/>
            <person name="Hong S.B."/>
            <person name="Seok S.J."/>
            <person name="Whang K.S."/>
            <person name="Kwon S.W."/>
        </authorList>
    </citation>
    <scope>NUCLEOTIDE SEQUENCE [LARGE SCALE GENOMIC DNA]</scope>
    <source>
        <strain evidence="1 2">NBRC 108923</strain>
    </source>
</reference>
<dbReference type="RefSeq" id="WP_187783956.1">
    <property type="nucleotide sequence ID" value="NZ_JACTVA010000010.1"/>
</dbReference>
<evidence type="ECO:0000313" key="2">
    <source>
        <dbReference type="Proteomes" id="UP000626026"/>
    </source>
</evidence>
<dbReference type="Proteomes" id="UP000626026">
    <property type="component" value="Unassembled WGS sequence"/>
</dbReference>